<proteinExistence type="predicted"/>
<keyword evidence="3" id="KW-1185">Reference proteome</keyword>
<sequence>EIPTKLPYVRRRGHWKRERRIVFLCDPSMNISLVFLREPSMYIKELFDIMLMNDLYVIYSLNWGSDAEKEYWSALLRGSQDRHGGFKGNRGRGGRNYRGGRHGDGKFSRSRDNDSTRRPNKSQKVRAYLGPVPHLDLTSQVTFSDFANMRSCWPLDFACESFIFKSVIFS</sequence>
<reference evidence="2 3" key="1">
    <citation type="journal article" date="2020" name="IScience">
        <title>Genome Sequencing of the Endangered Kingdonia uniflora (Circaeasteraceae, Ranunculales) Reveals Potential Mechanisms of Evolutionary Specialization.</title>
        <authorList>
            <person name="Sun Y."/>
            <person name="Deng T."/>
            <person name="Zhang A."/>
            <person name="Moore M.J."/>
            <person name="Landis J.B."/>
            <person name="Lin N."/>
            <person name="Zhang H."/>
            <person name="Zhang X."/>
            <person name="Huang J."/>
            <person name="Zhang X."/>
            <person name="Sun H."/>
            <person name="Wang H."/>
        </authorList>
    </citation>
    <scope>NUCLEOTIDE SEQUENCE [LARGE SCALE GENOMIC DNA]</scope>
    <source>
        <strain evidence="2">TB1705</strain>
        <tissue evidence="2">Leaf</tissue>
    </source>
</reference>
<protein>
    <submittedName>
        <fullName evidence="2">Uncharacterized protein</fullName>
    </submittedName>
</protein>
<feature type="compositionally biased region" description="Basic residues" evidence="1">
    <location>
        <begin position="89"/>
        <end position="100"/>
    </location>
</feature>
<evidence type="ECO:0000313" key="2">
    <source>
        <dbReference type="EMBL" id="KAF6150870.1"/>
    </source>
</evidence>
<dbReference type="Proteomes" id="UP000541444">
    <property type="component" value="Unassembled WGS sequence"/>
</dbReference>
<dbReference type="EMBL" id="JACGCM010001726">
    <property type="protein sequence ID" value="KAF6150870.1"/>
    <property type="molecule type" value="Genomic_DNA"/>
</dbReference>
<feature type="compositionally biased region" description="Basic and acidic residues" evidence="1">
    <location>
        <begin position="101"/>
        <end position="117"/>
    </location>
</feature>
<name>A0A7J7M7T2_9MAGN</name>
<feature type="non-terminal residue" evidence="2">
    <location>
        <position position="1"/>
    </location>
</feature>
<organism evidence="2 3">
    <name type="scientific">Kingdonia uniflora</name>
    <dbReference type="NCBI Taxonomy" id="39325"/>
    <lineage>
        <taxon>Eukaryota</taxon>
        <taxon>Viridiplantae</taxon>
        <taxon>Streptophyta</taxon>
        <taxon>Embryophyta</taxon>
        <taxon>Tracheophyta</taxon>
        <taxon>Spermatophyta</taxon>
        <taxon>Magnoliopsida</taxon>
        <taxon>Ranunculales</taxon>
        <taxon>Circaeasteraceae</taxon>
        <taxon>Kingdonia</taxon>
    </lineage>
</organism>
<comment type="caution">
    <text evidence="2">The sequence shown here is derived from an EMBL/GenBank/DDBJ whole genome shotgun (WGS) entry which is preliminary data.</text>
</comment>
<feature type="region of interest" description="Disordered" evidence="1">
    <location>
        <begin position="83"/>
        <end position="123"/>
    </location>
</feature>
<accession>A0A7J7M7T2</accession>
<evidence type="ECO:0000313" key="3">
    <source>
        <dbReference type="Proteomes" id="UP000541444"/>
    </source>
</evidence>
<gene>
    <name evidence="2" type="ORF">GIB67_020953</name>
</gene>
<dbReference type="AlphaFoldDB" id="A0A7J7M7T2"/>
<evidence type="ECO:0000256" key="1">
    <source>
        <dbReference type="SAM" id="MobiDB-lite"/>
    </source>
</evidence>